<name>A0A2P4X3F6_9STRA</name>
<evidence type="ECO:0000313" key="5">
    <source>
        <dbReference type="Proteomes" id="UP000237271"/>
    </source>
</evidence>
<feature type="domain" description="CCHC-type" evidence="3">
    <location>
        <begin position="112"/>
        <end position="127"/>
    </location>
</feature>
<dbReference type="AlphaFoldDB" id="A0A2P4X3F6"/>
<comment type="caution">
    <text evidence="4">The sequence shown here is derived from an EMBL/GenBank/DDBJ whole genome shotgun (WGS) entry which is preliminary data.</text>
</comment>
<accession>A0A2P4X3F6</accession>
<protein>
    <recommendedName>
        <fullName evidence="3">CCHC-type domain-containing protein</fullName>
    </recommendedName>
</protein>
<dbReference type="PROSITE" id="PS50158">
    <property type="entry name" value="ZF_CCHC"/>
    <property type="match status" value="1"/>
</dbReference>
<evidence type="ECO:0000256" key="1">
    <source>
        <dbReference type="PROSITE-ProRule" id="PRU00047"/>
    </source>
</evidence>
<evidence type="ECO:0000259" key="3">
    <source>
        <dbReference type="PROSITE" id="PS50158"/>
    </source>
</evidence>
<keyword evidence="5" id="KW-1185">Reference proteome</keyword>
<keyword evidence="1" id="KW-0862">Zinc</keyword>
<dbReference type="GO" id="GO:0008270">
    <property type="term" value="F:zinc ion binding"/>
    <property type="evidence" value="ECO:0007669"/>
    <property type="project" value="UniProtKB-KW"/>
</dbReference>
<keyword evidence="1" id="KW-0479">Metal-binding</keyword>
<organism evidence="4 5">
    <name type="scientific">Phytophthora palmivora</name>
    <dbReference type="NCBI Taxonomy" id="4796"/>
    <lineage>
        <taxon>Eukaryota</taxon>
        <taxon>Sar</taxon>
        <taxon>Stramenopiles</taxon>
        <taxon>Oomycota</taxon>
        <taxon>Peronosporomycetes</taxon>
        <taxon>Peronosporales</taxon>
        <taxon>Peronosporaceae</taxon>
        <taxon>Phytophthora</taxon>
    </lineage>
</organism>
<dbReference type="EMBL" id="NCKW01016946">
    <property type="protein sequence ID" value="POM60073.1"/>
    <property type="molecule type" value="Genomic_DNA"/>
</dbReference>
<feature type="compositionally biased region" description="Basic and acidic residues" evidence="2">
    <location>
        <begin position="137"/>
        <end position="166"/>
    </location>
</feature>
<evidence type="ECO:0000256" key="2">
    <source>
        <dbReference type="SAM" id="MobiDB-lite"/>
    </source>
</evidence>
<dbReference type="OrthoDB" id="120431at2759"/>
<gene>
    <name evidence="4" type="ORF">PHPALM_31111</name>
</gene>
<evidence type="ECO:0000313" key="4">
    <source>
        <dbReference type="EMBL" id="POM60073.1"/>
    </source>
</evidence>
<dbReference type="SUPFAM" id="SSF57756">
    <property type="entry name" value="Retrovirus zinc finger-like domains"/>
    <property type="match status" value="1"/>
</dbReference>
<dbReference type="InterPro" id="IPR036875">
    <property type="entry name" value="Znf_CCHC_sf"/>
</dbReference>
<dbReference type="Gene3D" id="4.10.60.10">
    <property type="entry name" value="Zinc finger, CCHC-type"/>
    <property type="match status" value="1"/>
</dbReference>
<dbReference type="GO" id="GO:0003676">
    <property type="term" value="F:nucleic acid binding"/>
    <property type="evidence" value="ECO:0007669"/>
    <property type="project" value="InterPro"/>
</dbReference>
<sequence>MTRLRQQLCNIGTEHTIADEEMARVLLMGVSLTHRELVEQFDLPTRQGTPPTLQQVTNALRSRDERDGMVEAVSGDKVNINGGAVVMSMTESKPQRQAQGNKVGSGGVLKNRKCYHCRKPGHIKRECWHFINKSKKPKENQKESKKPDHSNKSKAKEKTVNDDKKPGVINHMMAFSANVSSVAQSYSSSSSDDEDEDVLILGMALRQDSISKSSSWMLNCGNSTHACVDRNLFSTSKKSKAIFKITKGIMSGSVMLRVPDTNKDGNAIDVELKDVEFSLTGTVNLMNRGKLENEGWIPSFNPVGVAPHSNVGRLEFVKNGAHYWLDVTGKLSVENMAMTTLNADANLLMLWHEQL</sequence>
<keyword evidence="1" id="KW-0863">Zinc-finger</keyword>
<proteinExistence type="predicted"/>
<reference evidence="4 5" key="1">
    <citation type="journal article" date="2017" name="Genome Biol. Evol.">
        <title>Phytophthora megakarya and P. palmivora, closely related causal agents of cacao black pod rot, underwent increases in genome sizes and gene numbers by different mechanisms.</title>
        <authorList>
            <person name="Ali S.S."/>
            <person name="Shao J."/>
            <person name="Lary D.J."/>
            <person name="Kronmiller B."/>
            <person name="Shen D."/>
            <person name="Strem M.D."/>
            <person name="Amoako-Attah I."/>
            <person name="Akrofi A.Y."/>
            <person name="Begoude B.A."/>
            <person name="Ten Hoopen G.M."/>
            <person name="Coulibaly K."/>
            <person name="Kebe B.I."/>
            <person name="Melnick R.L."/>
            <person name="Guiltinan M.J."/>
            <person name="Tyler B.M."/>
            <person name="Meinhardt L.W."/>
            <person name="Bailey B.A."/>
        </authorList>
    </citation>
    <scope>NUCLEOTIDE SEQUENCE [LARGE SCALE GENOMIC DNA]</scope>
    <source>
        <strain evidence="5">sbr112.9</strain>
    </source>
</reference>
<dbReference type="InterPro" id="IPR001878">
    <property type="entry name" value="Znf_CCHC"/>
</dbReference>
<dbReference type="Proteomes" id="UP000237271">
    <property type="component" value="Unassembled WGS sequence"/>
</dbReference>
<dbReference type="Pfam" id="PF00098">
    <property type="entry name" value="zf-CCHC"/>
    <property type="match status" value="1"/>
</dbReference>
<feature type="region of interest" description="Disordered" evidence="2">
    <location>
        <begin position="132"/>
        <end position="166"/>
    </location>
</feature>